<dbReference type="InterPro" id="IPR025368">
    <property type="entry name" value="DUF4272"/>
</dbReference>
<keyword evidence="1" id="KW-0732">Signal</keyword>
<dbReference type="AlphaFoldDB" id="A0A1N6E4R9"/>
<dbReference type="STRING" id="1217970.SAMN05444002_0334"/>
<sequence>MIRATLMALLLATPLNAGEAEDRKAASIALLEGQGVPVLPSLPAIETEAESLRRSEEEVIRRTVALAIVAVKGETGDSDLARNLITQFGADDSWFSPAEQAFLDTPDPDPQMRAQFAWRYETVEVMLWALGIYDELKYPSEIMDVPRMAETLRTLGTEGLRAEARLRPQAELLDAADVIYRYHWATRQAGLDGAPPPAGLYPDVIWERHHALNWLIGAHGGQPWDEVTTDT</sequence>
<reference evidence="3" key="1">
    <citation type="submission" date="2016-11" db="EMBL/GenBank/DDBJ databases">
        <authorList>
            <person name="Varghese N."/>
            <person name="Submissions S."/>
        </authorList>
    </citation>
    <scope>NUCLEOTIDE SEQUENCE [LARGE SCALE GENOMIC DNA]</scope>
    <source>
        <strain evidence="3">DSM 29440</strain>
    </source>
</reference>
<dbReference type="EMBL" id="FSRL01000001">
    <property type="protein sequence ID" value="SIN78030.1"/>
    <property type="molecule type" value="Genomic_DNA"/>
</dbReference>
<accession>A0A1N6E4R9</accession>
<evidence type="ECO:0000256" key="1">
    <source>
        <dbReference type="SAM" id="SignalP"/>
    </source>
</evidence>
<protein>
    <recommendedName>
        <fullName evidence="4">DUF4272 domain-containing protein</fullName>
    </recommendedName>
</protein>
<dbReference type="RefSeq" id="WP_074254527.1">
    <property type="nucleotide sequence ID" value="NZ_FSRL01000001.1"/>
</dbReference>
<evidence type="ECO:0000313" key="2">
    <source>
        <dbReference type="EMBL" id="SIN78030.1"/>
    </source>
</evidence>
<feature type="signal peptide" evidence="1">
    <location>
        <begin position="1"/>
        <end position="17"/>
    </location>
</feature>
<evidence type="ECO:0008006" key="4">
    <source>
        <dbReference type="Google" id="ProtNLM"/>
    </source>
</evidence>
<dbReference type="OrthoDB" id="4399984at2"/>
<evidence type="ECO:0000313" key="3">
    <source>
        <dbReference type="Proteomes" id="UP000184932"/>
    </source>
</evidence>
<dbReference type="Proteomes" id="UP000184932">
    <property type="component" value="Unassembled WGS sequence"/>
</dbReference>
<dbReference type="Pfam" id="PF14094">
    <property type="entry name" value="DUF4272"/>
    <property type="match status" value="1"/>
</dbReference>
<organism evidence="2 3">
    <name type="scientific">Vannielia litorea</name>
    <dbReference type="NCBI Taxonomy" id="1217970"/>
    <lineage>
        <taxon>Bacteria</taxon>
        <taxon>Pseudomonadati</taxon>
        <taxon>Pseudomonadota</taxon>
        <taxon>Alphaproteobacteria</taxon>
        <taxon>Rhodobacterales</taxon>
        <taxon>Paracoccaceae</taxon>
        <taxon>Vannielia</taxon>
    </lineage>
</organism>
<proteinExistence type="predicted"/>
<name>A0A1N6E4R9_9RHOB</name>
<keyword evidence="3" id="KW-1185">Reference proteome</keyword>
<feature type="chain" id="PRO_5013291897" description="DUF4272 domain-containing protein" evidence="1">
    <location>
        <begin position="18"/>
        <end position="231"/>
    </location>
</feature>
<gene>
    <name evidence="2" type="ORF">SAMN05444002_0334</name>
</gene>